<dbReference type="KEGG" id="cge:118239215"/>
<dbReference type="Proteomes" id="UP001108280">
    <property type="component" value="Chromosome 7"/>
</dbReference>
<name>A0A9J7H7R5_CRIGR</name>
<evidence type="ECO:0000256" key="1">
    <source>
        <dbReference type="SAM" id="MobiDB-lite"/>
    </source>
</evidence>
<feature type="compositionally biased region" description="Low complexity" evidence="1">
    <location>
        <begin position="136"/>
        <end position="148"/>
    </location>
</feature>
<keyword evidence="2" id="KW-1185">Reference proteome</keyword>
<reference evidence="2" key="2">
    <citation type="journal article" date="2020" name="Biotechnol. Bioeng.">
        <title>Chromosome-scale scaffolds for the Chinese hamster reference genome assembly to facilitate the study of the CHO epigenome.</title>
        <authorList>
            <person name="Hilliard W."/>
            <person name="MacDonald M."/>
            <person name="Lee K.H."/>
        </authorList>
    </citation>
    <scope>NUCLEOTIDE SEQUENCE [LARGE SCALE GENOMIC DNA]</scope>
    <source>
        <strain evidence="2">17A/GY</strain>
    </source>
</reference>
<evidence type="ECO:0000313" key="2">
    <source>
        <dbReference type="Proteomes" id="UP001108280"/>
    </source>
</evidence>
<proteinExistence type="predicted"/>
<protein>
    <submittedName>
        <fullName evidence="3">Uncharacterized protein LOC118239215</fullName>
    </submittedName>
</protein>
<accession>A0A9J7H7R5</accession>
<organism evidence="2 3">
    <name type="scientific">Cricetulus griseus</name>
    <name type="common">Chinese hamster</name>
    <name type="synonym">Cricetulus barabensis griseus</name>
    <dbReference type="NCBI Taxonomy" id="10029"/>
    <lineage>
        <taxon>Eukaryota</taxon>
        <taxon>Metazoa</taxon>
        <taxon>Chordata</taxon>
        <taxon>Craniata</taxon>
        <taxon>Vertebrata</taxon>
        <taxon>Euteleostomi</taxon>
        <taxon>Mammalia</taxon>
        <taxon>Eutheria</taxon>
        <taxon>Euarchontoglires</taxon>
        <taxon>Glires</taxon>
        <taxon>Rodentia</taxon>
        <taxon>Myomorpha</taxon>
        <taxon>Muroidea</taxon>
        <taxon>Cricetidae</taxon>
        <taxon>Cricetinae</taxon>
        <taxon>Cricetulus</taxon>
    </lineage>
</organism>
<reference evidence="2" key="1">
    <citation type="journal article" date="2018" name="Biotechnol. Bioeng.">
        <title>A reference genome of the Chinese hamster based on a hybrid assembly strategy.</title>
        <authorList>
            <person name="Rupp O."/>
            <person name="MacDonald M.L."/>
            <person name="Li S."/>
            <person name="Dhiman H."/>
            <person name="Polson S."/>
            <person name="Griep S."/>
            <person name="Heffner K."/>
            <person name="Hernandez I."/>
            <person name="Brinkrolf K."/>
            <person name="Jadhav V."/>
            <person name="Samoudi M."/>
            <person name="Hao H."/>
            <person name="Kingham B."/>
            <person name="Goesmann A."/>
            <person name="Betenbaugh M.J."/>
            <person name="Lewis N.E."/>
            <person name="Borth N."/>
            <person name="Lee K.H."/>
        </authorList>
    </citation>
    <scope>NUCLEOTIDE SEQUENCE [LARGE SCALE GENOMIC DNA]</scope>
    <source>
        <strain evidence="2">17A/GY</strain>
    </source>
</reference>
<dbReference type="AlphaFoldDB" id="A0A9J7H7R5"/>
<sequence>MRGELTLARCLLPPISPIKNILPSRSARSSPGPQLYFINTFRHVQKGMIHAGPERCETRGRLSAFTGQASCTGPGLALRGYHLSCARSGDYLDAAGRTYPHGHLSAPPAQPQPPQALRRARRRPSPPPHPTSREASWGASTTPGPSSSPLRFLCRLRFRRSNSVHQAWLHLYPLGHLAGPAVMSRSESLTEMTVHTAGPIQAGEDAELELS</sequence>
<reference evidence="3" key="3">
    <citation type="submission" date="2025-08" db="UniProtKB">
        <authorList>
            <consortium name="RefSeq"/>
        </authorList>
    </citation>
    <scope>IDENTIFICATION</scope>
    <source>
        <strain evidence="3">17A/GY</strain>
        <tissue evidence="3">Liver</tissue>
    </source>
</reference>
<feature type="region of interest" description="Disordered" evidence="1">
    <location>
        <begin position="96"/>
        <end position="148"/>
    </location>
</feature>
<dbReference type="RefSeq" id="XP_035310728.1">
    <property type="nucleotide sequence ID" value="XM_035454837.1"/>
</dbReference>
<dbReference type="GeneID" id="118239215"/>
<gene>
    <name evidence="3" type="primary">LOC118239215</name>
</gene>
<dbReference type="RefSeq" id="XP_035304152.1">
    <property type="nucleotide sequence ID" value="XM_035448261.1"/>
</dbReference>
<evidence type="ECO:0000313" key="3">
    <source>
        <dbReference type="RefSeq" id="XP_035304152.1"/>
    </source>
</evidence>